<keyword evidence="1" id="KW-0175">Coiled coil</keyword>
<name>A0A7M4D4I1_9BACT</name>
<comment type="caution">
    <text evidence="2">The sequence shown here is derived from an EMBL/GenBank/DDBJ whole genome shotgun (WGS) entry which is preliminary data.</text>
</comment>
<evidence type="ECO:0000313" key="4">
    <source>
        <dbReference type="Proteomes" id="UP000285951"/>
    </source>
</evidence>
<protein>
    <submittedName>
        <fullName evidence="2">Uncharacterized protein</fullName>
    </submittedName>
</protein>
<reference evidence="2 5" key="2">
    <citation type="submission" date="2019-12" db="EMBL/GenBank/DDBJ databases">
        <title>Draft genome sequence of Labilibaculum sp. strain 44 isolated from deep waters of Black Sea.</title>
        <authorList>
            <person name="Yadav S."/>
            <person name="Villanueva L."/>
        </authorList>
    </citation>
    <scope>NUCLEOTIDE SEQUENCE [LARGE SCALE GENOMIC DNA]</scope>
    <source>
        <strain evidence="2 5">44</strain>
    </source>
</reference>
<accession>A0A7M4D4I1</accession>
<evidence type="ECO:0000313" key="3">
    <source>
        <dbReference type="EMBL" id="MVB06765.1"/>
    </source>
</evidence>
<sequence length="243" mass="27854">MIKKMYFSLLRLNELLGYFNEIITYLIGADLEGLQITSPVEKLNNKVGEALAAANRTTASGFTERIRQLDNRRDESFVAFRNFMEASTHRRDEAIANAAEQICRIIRTHNWSLYSRGYKIQSAKMASLLKELNQAENQALILQLEAASWYSEMLEDNNAFNQQSEEKSIAKNEEIDYDTQEIYKSARLACEELFEAIEVLNRIAPNEKYNAIAKFINECNQKYLTVARSRKTKNANAAEVTEA</sequence>
<dbReference type="Proteomes" id="UP000285951">
    <property type="component" value="Unassembled WGS sequence"/>
</dbReference>
<dbReference type="AlphaFoldDB" id="A0A7M4D4I1"/>
<dbReference type="Proteomes" id="UP000462449">
    <property type="component" value="Unassembled WGS sequence"/>
</dbReference>
<evidence type="ECO:0000256" key="1">
    <source>
        <dbReference type="SAM" id="Coils"/>
    </source>
</evidence>
<organism evidence="2 5">
    <name type="scientific">Labilibaculum euxinus</name>
    <dbReference type="NCBI Taxonomy" id="2686357"/>
    <lineage>
        <taxon>Bacteria</taxon>
        <taxon>Pseudomonadati</taxon>
        <taxon>Bacteroidota</taxon>
        <taxon>Bacteroidia</taxon>
        <taxon>Marinilabiliales</taxon>
        <taxon>Marinifilaceae</taxon>
        <taxon>Labilibaculum</taxon>
    </lineage>
</organism>
<keyword evidence="4" id="KW-1185">Reference proteome</keyword>
<gene>
    <name evidence="3" type="ORF">DWB62_007000</name>
    <name evidence="2" type="ORF">GNY23_07000</name>
</gene>
<reference evidence="3 4" key="1">
    <citation type="submission" date="2019-11" db="EMBL/GenBank/DDBJ databases">
        <title>Draft genome sequence of Labilibaculum sp. strain SYP isolated from Black Sea.</title>
        <authorList>
            <person name="Yadav S."/>
            <person name="Villanueva L."/>
        </authorList>
    </citation>
    <scope>NUCLEOTIDE SEQUENCE [LARGE SCALE GENOMIC DNA]</scope>
    <source>
        <strain evidence="3 4">44</strain>
    </source>
</reference>
<dbReference type="EMBL" id="WOTW01000012">
    <property type="protein sequence ID" value="MUP37560.1"/>
    <property type="molecule type" value="Genomic_DNA"/>
</dbReference>
<feature type="coiled-coil region" evidence="1">
    <location>
        <begin position="118"/>
        <end position="145"/>
    </location>
</feature>
<evidence type="ECO:0000313" key="2">
    <source>
        <dbReference type="EMBL" id="MUP37560.1"/>
    </source>
</evidence>
<dbReference type="Pfam" id="PF19775">
    <property type="entry name" value="DUF6261"/>
    <property type="match status" value="1"/>
</dbReference>
<dbReference type="OrthoDB" id="1115936at2"/>
<dbReference type="EMBL" id="QTZN02000012">
    <property type="protein sequence ID" value="MVB06765.1"/>
    <property type="molecule type" value="Genomic_DNA"/>
</dbReference>
<evidence type="ECO:0000313" key="5">
    <source>
        <dbReference type="Proteomes" id="UP000462449"/>
    </source>
</evidence>
<dbReference type="InterPro" id="IPR046228">
    <property type="entry name" value="DUF6261"/>
</dbReference>
<dbReference type="RefSeq" id="WP_156195309.1">
    <property type="nucleotide sequence ID" value="NZ_QTZN02000012.1"/>
</dbReference>
<proteinExistence type="predicted"/>